<dbReference type="Proteomes" id="UP000663452">
    <property type="component" value="Chromosome"/>
</dbReference>
<dbReference type="RefSeq" id="WP_206100895.1">
    <property type="nucleotide sequence ID" value="NZ_CP070969.1"/>
</dbReference>
<reference evidence="1 2" key="1">
    <citation type="submission" date="2021-02" db="EMBL/GenBank/DDBJ databases">
        <title>Paenibacillus tianjinensis sp. nov.</title>
        <authorList>
            <person name="Liu H."/>
        </authorList>
    </citation>
    <scope>NUCLEOTIDE SEQUENCE [LARGE SCALE GENOMIC DNA]</scope>
    <source>
        <strain evidence="1 2">TB2019</strain>
    </source>
</reference>
<accession>A0ABX7L5C3</accession>
<name>A0ABX7L5C3_9BACL</name>
<evidence type="ECO:0000313" key="2">
    <source>
        <dbReference type="Proteomes" id="UP000663452"/>
    </source>
</evidence>
<proteinExistence type="predicted"/>
<dbReference type="EMBL" id="CP070969">
    <property type="protein sequence ID" value="QSF43257.1"/>
    <property type="molecule type" value="Genomic_DNA"/>
</dbReference>
<organism evidence="1 2">
    <name type="scientific">Paenibacillus tianjinensis</name>
    <dbReference type="NCBI Taxonomy" id="2810347"/>
    <lineage>
        <taxon>Bacteria</taxon>
        <taxon>Bacillati</taxon>
        <taxon>Bacillota</taxon>
        <taxon>Bacilli</taxon>
        <taxon>Bacillales</taxon>
        <taxon>Paenibacillaceae</taxon>
        <taxon>Paenibacillus</taxon>
    </lineage>
</organism>
<gene>
    <name evidence="1" type="ORF">JRJ22_18495</name>
</gene>
<evidence type="ECO:0000313" key="1">
    <source>
        <dbReference type="EMBL" id="QSF43257.1"/>
    </source>
</evidence>
<keyword evidence="2" id="KW-1185">Reference proteome</keyword>
<sequence>MKMPHVHDTLTHKSQIELGILLENIKVNTSDQIAAFKSEIYKNELTNEIYQKLHHDIVNEIKSFQEYFLTLMNDVIFKVDILLEKINNLSFTYGDYLSINAILEDLKENIEIGTDMGLDWLNKLLIKYRTEE</sequence>
<protein>
    <submittedName>
        <fullName evidence="1">Uncharacterized protein</fullName>
    </submittedName>
</protein>